<dbReference type="Proteomes" id="UP001160148">
    <property type="component" value="Unassembled WGS sequence"/>
</dbReference>
<accession>A0AAV0W4S2</accession>
<protein>
    <submittedName>
        <fullName evidence="1">Uncharacterized protein</fullName>
    </submittedName>
</protein>
<gene>
    <name evidence="1" type="ORF">MEUPH1_LOCUS7225</name>
</gene>
<evidence type="ECO:0000313" key="2">
    <source>
        <dbReference type="Proteomes" id="UP001160148"/>
    </source>
</evidence>
<organism evidence="1 2">
    <name type="scientific">Macrosiphum euphorbiae</name>
    <name type="common">potato aphid</name>
    <dbReference type="NCBI Taxonomy" id="13131"/>
    <lineage>
        <taxon>Eukaryota</taxon>
        <taxon>Metazoa</taxon>
        <taxon>Ecdysozoa</taxon>
        <taxon>Arthropoda</taxon>
        <taxon>Hexapoda</taxon>
        <taxon>Insecta</taxon>
        <taxon>Pterygota</taxon>
        <taxon>Neoptera</taxon>
        <taxon>Paraneoptera</taxon>
        <taxon>Hemiptera</taxon>
        <taxon>Sternorrhyncha</taxon>
        <taxon>Aphidomorpha</taxon>
        <taxon>Aphidoidea</taxon>
        <taxon>Aphididae</taxon>
        <taxon>Macrosiphini</taxon>
        <taxon>Macrosiphum</taxon>
    </lineage>
</organism>
<keyword evidence="2" id="KW-1185">Reference proteome</keyword>
<reference evidence="1 2" key="1">
    <citation type="submission" date="2023-01" db="EMBL/GenBank/DDBJ databases">
        <authorList>
            <person name="Whitehead M."/>
        </authorList>
    </citation>
    <scope>NUCLEOTIDE SEQUENCE [LARGE SCALE GENOMIC DNA]</scope>
</reference>
<evidence type="ECO:0000313" key="1">
    <source>
        <dbReference type="EMBL" id="CAI6350803.1"/>
    </source>
</evidence>
<dbReference type="AlphaFoldDB" id="A0AAV0W4S2"/>
<sequence>MSDGLLNASTKTVCIEPPADFESTDTGYCIEAADGNPMSSDASPAEAARASACSALNCISGTPDRRNHRDLPTRFCRLIHFLASRKLGASPSIRLMVRKISTSHDVFCTENAKIFDTIII</sequence>
<dbReference type="EMBL" id="CARXXK010000001">
    <property type="protein sequence ID" value="CAI6350803.1"/>
    <property type="molecule type" value="Genomic_DNA"/>
</dbReference>
<comment type="caution">
    <text evidence="1">The sequence shown here is derived from an EMBL/GenBank/DDBJ whole genome shotgun (WGS) entry which is preliminary data.</text>
</comment>
<name>A0AAV0W4S2_9HEMI</name>
<proteinExistence type="predicted"/>